<accession>A0A136Q600</accession>
<dbReference type="GO" id="GO:0055085">
    <property type="term" value="P:transmembrane transport"/>
    <property type="evidence" value="ECO:0007669"/>
    <property type="project" value="InterPro"/>
</dbReference>
<comment type="similarity">
    <text evidence="2">Belongs to the auxin efflux carrier (TC 2.A.69) family.</text>
</comment>
<evidence type="ECO:0000256" key="1">
    <source>
        <dbReference type="ARBA" id="ARBA00004651"/>
    </source>
</evidence>
<name>A0A136Q600_9FIRM</name>
<sequence length="306" mass="32936">MLEVLLKALGLICIIILGYVLKKAGFFKPKDYVLISKIALNITLPGAVITSFAAFDFEASLLWLVFIGLGGNLIMSMIGYLTARKRGREMQAFSMINFAGYNIGCFTLPFVQSFLGSYGVVATCMFDAGNSIMCTGGTYALAKTVSGETQKRGLGGFLKTLFSSVPFDVYILMLVLAFLNIGIPEFVVTVSSTVGAANAFVAMLMIGMMFEPALEKQYLKDTAKTLAWRYGMASVFAVLLFFCAPFPLEVRQVLVILVFGPIAALAPVFTERSKGNVALASMINSLSIIISTVVITILLMGMQAAG</sequence>
<dbReference type="RefSeq" id="WP_066519356.1">
    <property type="nucleotide sequence ID" value="NZ_CABMOF010000002.1"/>
</dbReference>
<evidence type="ECO:0000313" key="10">
    <source>
        <dbReference type="Proteomes" id="UP000070366"/>
    </source>
</evidence>
<dbReference type="PANTHER" id="PTHR36838">
    <property type="entry name" value="AUXIN EFFLUX CARRIER FAMILY PROTEIN"/>
    <property type="match status" value="1"/>
</dbReference>
<dbReference type="Pfam" id="PF03547">
    <property type="entry name" value="Mem_trans"/>
    <property type="match status" value="1"/>
</dbReference>
<organism evidence="9 10">
    <name type="scientific">Christensenella minuta</name>
    <dbReference type="NCBI Taxonomy" id="626937"/>
    <lineage>
        <taxon>Bacteria</taxon>
        <taxon>Bacillati</taxon>
        <taxon>Bacillota</taxon>
        <taxon>Clostridia</taxon>
        <taxon>Christensenellales</taxon>
        <taxon>Christensenellaceae</taxon>
        <taxon>Christensenella</taxon>
    </lineage>
</organism>
<feature type="transmembrane region" description="Helical" evidence="8">
    <location>
        <begin position="34"/>
        <end position="55"/>
    </location>
</feature>
<gene>
    <name evidence="9" type="ORF">HMPREF3293_01106</name>
</gene>
<keyword evidence="10" id="KW-1185">Reference proteome</keyword>
<dbReference type="InterPro" id="IPR004776">
    <property type="entry name" value="Mem_transp_PIN-like"/>
</dbReference>
<comment type="caution">
    <text evidence="9">The sequence shown here is derived from an EMBL/GenBank/DDBJ whole genome shotgun (WGS) entry which is preliminary data.</text>
</comment>
<dbReference type="PANTHER" id="PTHR36838:SF3">
    <property type="entry name" value="TRANSPORTER AUXIN EFFLUX CARRIER EC FAMILY"/>
    <property type="match status" value="1"/>
</dbReference>
<dbReference type="AlphaFoldDB" id="A0A136Q600"/>
<dbReference type="KEGG" id="cmiu:B1H56_10320"/>
<reference evidence="9 10" key="1">
    <citation type="submission" date="2016-02" db="EMBL/GenBank/DDBJ databases">
        <authorList>
            <person name="Wen L."/>
            <person name="He K."/>
            <person name="Yang H."/>
        </authorList>
    </citation>
    <scope>NUCLEOTIDE SEQUENCE [LARGE SCALE GENOMIC DNA]</scope>
    <source>
        <strain evidence="9 10">DSM 22607</strain>
    </source>
</reference>
<feature type="transmembrane region" description="Helical" evidence="8">
    <location>
        <begin position="195"/>
        <end position="214"/>
    </location>
</feature>
<feature type="transmembrane region" description="Helical" evidence="8">
    <location>
        <begin position="226"/>
        <end position="247"/>
    </location>
</feature>
<keyword evidence="3" id="KW-0813">Transport</keyword>
<dbReference type="GO" id="GO:0005886">
    <property type="term" value="C:plasma membrane"/>
    <property type="evidence" value="ECO:0007669"/>
    <property type="project" value="UniProtKB-SubCell"/>
</dbReference>
<feature type="transmembrane region" description="Helical" evidence="8">
    <location>
        <begin position="93"/>
        <end position="111"/>
    </location>
</feature>
<dbReference type="EMBL" id="LSZW01000050">
    <property type="protein sequence ID" value="KXK66034.1"/>
    <property type="molecule type" value="Genomic_DNA"/>
</dbReference>
<keyword evidence="5 8" id="KW-0812">Transmembrane</keyword>
<evidence type="ECO:0000256" key="8">
    <source>
        <dbReference type="SAM" id="Phobius"/>
    </source>
</evidence>
<proteinExistence type="inferred from homology"/>
<comment type="subcellular location">
    <subcellularLocation>
        <location evidence="1">Cell membrane</location>
        <topology evidence="1">Multi-pass membrane protein</topology>
    </subcellularLocation>
</comment>
<dbReference type="OrthoDB" id="3238334at2"/>
<feature type="transmembrane region" description="Helical" evidence="8">
    <location>
        <begin position="61"/>
        <end position="81"/>
    </location>
</feature>
<feature type="transmembrane region" description="Helical" evidence="8">
    <location>
        <begin position="6"/>
        <end position="22"/>
    </location>
</feature>
<feature type="transmembrane region" description="Helical" evidence="8">
    <location>
        <begin position="277"/>
        <end position="300"/>
    </location>
</feature>
<evidence type="ECO:0000313" key="9">
    <source>
        <dbReference type="EMBL" id="KXK66034.1"/>
    </source>
</evidence>
<dbReference type="STRING" id="626937.HMPREF3293_01106"/>
<protein>
    <submittedName>
        <fullName evidence="9">Transporter, auxin efflux carrier family protein</fullName>
    </submittedName>
</protein>
<feature type="transmembrane region" description="Helical" evidence="8">
    <location>
        <begin position="253"/>
        <end position="270"/>
    </location>
</feature>
<keyword evidence="4" id="KW-1003">Cell membrane</keyword>
<evidence type="ECO:0000256" key="3">
    <source>
        <dbReference type="ARBA" id="ARBA00022448"/>
    </source>
</evidence>
<dbReference type="Gene3D" id="1.20.1530.20">
    <property type="match status" value="1"/>
</dbReference>
<evidence type="ECO:0000256" key="4">
    <source>
        <dbReference type="ARBA" id="ARBA00022475"/>
    </source>
</evidence>
<evidence type="ECO:0000256" key="5">
    <source>
        <dbReference type="ARBA" id="ARBA00022692"/>
    </source>
</evidence>
<feature type="transmembrane region" description="Helical" evidence="8">
    <location>
        <begin position="161"/>
        <end position="183"/>
    </location>
</feature>
<evidence type="ECO:0000256" key="6">
    <source>
        <dbReference type="ARBA" id="ARBA00022989"/>
    </source>
</evidence>
<keyword evidence="7 8" id="KW-0472">Membrane</keyword>
<evidence type="ECO:0000256" key="7">
    <source>
        <dbReference type="ARBA" id="ARBA00023136"/>
    </source>
</evidence>
<evidence type="ECO:0000256" key="2">
    <source>
        <dbReference type="ARBA" id="ARBA00010145"/>
    </source>
</evidence>
<keyword evidence="6 8" id="KW-1133">Transmembrane helix</keyword>
<feature type="transmembrane region" description="Helical" evidence="8">
    <location>
        <begin position="117"/>
        <end position="141"/>
    </location>
</feature>
<dbReference type="PATRIC" id="fig|626937.4.peg.1091"/>
<dbReference type="InterPro" id="IPR038770">
    <property type="entry name" value="Na+/solute_symporter_sf"/>
</dbReference>
<dbReference type="Proteomes" id="UP000070366">
    <property type="component" value="Unassembled WGS sequence"/>
</dbReference>